<dbReference type="GeneID" id="37022356"/>
<sequence>MKEKDSDFESCNESDCCCHNEYCDCSSSEESDASRSTSPLPPKKAKSSSQKNERQPSSSRTSISKSSPVGRPKPKPSHNSSLKIQKGSTAKEIESTNVLIPTKAEKGGQKQSSSQKVNVASKEGERISTEKQEKCKIIPTLLELDNKLAKTYRDLPKNENASDGSDLESDYFIENKVSKRTKSSIDGSKGGKKRKRSSEGNEVVRFTQDEDKEIISFIEKNIDMPRLYKHMNDTFPDRRRAAASFYGRRDTLFKHWKKNLT</sequence>
<accession>A0A316V5G7</accession>
<feature type="compositionally biased region" description="Low complexity" evidence="1">
    <location>
        <begin position="57"/>
        <end position="67"/>
    </location>
</feature>
<feature type="compositionally biased region" description="Basic and acidic residues" evidence="1">
    <location>
        <begin position="122"/>
        <end position="134"/>
    </location>
</feature>
<evidence type="ECO:0000313" key="3">
    <source>
        <dbReference type="Proteomes" id="UP000245771"/>
    </source>
</evidence>
<keyword evidence="3" id="KW-1185">Reference proteome</keyword>
<reference evidence="2 3" key="1">
    <citation type="journal article" date="2018" name="Mol. Biol. Evol.">
        <title>Broad Genomic Sampling Reveals a Smut Pathogenic Ancestry of the Fungal Clade Ustilaginomycotina.</title>
        <authorList>
            <person name="Kijpornyongpan T."/>
            <person name="Mondo S.J."/>
            <person name="Barry K."/>
            <person name="Sandor L."/>
            <person name="Lee J."/>
            <person name="Lipzen A."/>
            <person name="Pangilinan J."/>
            <person name="LaButti K."/>
            <person name="Hainaut M."/>
            <person name="Henrissat B."/>
            <person name="Grigoriev I.V."/>
            <person name="Spatafora J.W."/>
            <person name="Aime M.C."/>
        </authorList>
    </citation>
    <scope>NUCLEOTIDE SEQUENCE [LARGE SCALE GENOMIC DNA]</scope>
    <source>
        <strain evidence="2 3">MCA 3882</strain>
    </source>
</reference>
<proteinExistence type="predicted"/>
<gene>
    <name evidence="2" type="ORF">FA14DRAFT_175094</name>
</gene>
<feature type="compositionally biased region" description="Polar residues" evidence="1">
    <location>
        <begin position="77"/>
        <end position="88"/>
    </location>
</feature>
<dbReference type="EMBL" id="KZ819606">
    <property type="protein sequence ID" value="PWN32268.1"/>
    <property type="molecule type" value="Genomic_DNA"/>
</dbReference>
<dbReference type="RefSeq" id="XP_025352570.1">
    <property type="nucleotide sequence ID" value="XM_025500575.1"/>
</dbReference>
<feature type="region of interest" description="Disordered" evidence="1">
    <location>
        <begin position="180"/>
        <end position="204"/>
    </location>
</feature>
<dbReference type="InParanoid" id="A0A316V5G7"/>
<feature type="region of interest" description="Disordered" evidence="1">
    <location>
        <begin position="25"/>
        <end position="134"/>
    </location>
</feature>
<dbReference type="AlphaFoldDB" id="A0A316V5G7"/>
<feature type="compositionally biased region" description="Low complexity" evidence="1">
    <location>
        <begin position="25"/>
        <end position="38"/>
    </location>
</feature>
<name>A0A316V5G7_9BASI</name>
<evidence type="ECO:0000256" key="1">
    <source>
        <dbReference type="SAM" id="MobiDB-lite"/>
    </source>
</evidence>
<dbReference type="Proteomes" id="UP000245771">
    <property type="component" value="Unassembled WGS sequence"/>
</dbReference>
<protein>
    <submittedName>
        <fullName evidence="2">Uncharacterized protein</fullName>
    </submittedName>
</protein>
<organism evidence="2 3">
    <name type="scientific">Meira miltonrushii</name>
    <dbReference type="NCBI Taxonomy" id="1280837"/>
    <lineage>
        <taxon>Eukaryota</taxon>
        <taxon>Fungi</taxon>
        <taxon>Dikarya</taxon>
        <taxon>Basidiomycota</taxon>
        <taxon>Ustilaginomycotina</taxon>
        <taxon>Exobasidiomycetes</taxon>
        <taxon>Exobasidiales</taxon>
        <taxon>Brachybasidiaceae</taxon>
        <taxon>Meira</taxon>
    </lineage>
</organism>
<evidence type="ECO:0000313" key="2">
    <source>
        <dbReference type="EMBL" id="PWN32268.1"/>
    </source>
</evidence>
<feature type="compositionally biased region" description="Polar residues" evidence="1">
    <location>
        <begin position="109"/>
        <end position="118"/>
    </location>
</feature>